<dbReference type="Proteomes" id="UP000783863">
    <property type="component" value="Unassembled WGS sequence"/>
</dbReference>
<feature type="transmembrane region" description="Helical" evidence="1">
    <location>
        <begin position="29"/>
        <end position="53"/>
    </location>
</feature>
<keyword evidence="3" id="KW-1185">Reference proteome</keyword>
<name>A0A8J7YFU0_9EURY</name>
<comment type="caution">
    <text evidence="2">The sequence shown here is derived from an EMBL/GenBank/DDBJ whole genome shotgun (WGS) entry which is preliminary data.</text>
</comment>
<gene>
    <name evidence="2" type="ORF">EGD98_13630</name>
</gene>
<evidence type="ECO:0000313" key="3">
    <source>
        <dbReference type="Proteomes" id="UP000783863"/>
    </source>
</evidence>
<keyword evidence="1" id="KW-0812">Transmembrane</keyword>
<reference evidence="2" key="1">
    <citation type="submission" date="2021-06" db="EMBL/GenBank/DDBJ databases">
        <title>Halomicroarcula sp. F24A a new haloarchaeum isolated from saline soil.</title>
        <authorList>
            <person name="Duran-Viseras A."/>
            <person name="Sanchez-Porro C."/>
            <person name="Ventosa A."/>
        </authorList>
    </citation>
    <scope>NUCLEOTIDE SEQUENCE</scope>
    <source>
        <strain evidence="2">F24A</strain>
    </source>
</reference>
<proteinExistence type="predicted"/>
<dbReference type="EMBL" id="RKLQ01000002">
    <property type="protein sequence ID" value="MBX0304712.1"/>
    <property type="molecule type" value="Genomic_DNA"/>
</dbReference>
<sequence>MGAVGRSLRGVRLPTRPRDWQLMGRTVRLVLTVPTYAVIAVLASALSLTAFVVSLNVPIVLDLVVGGSLPLSSRLTILGELYPFVGANFTATQGLLLVAVALLTGVDVAMAAYHFREHGLDLQQGGAGAAGLVLGTLGAGCAACGSAVLVGLLSLLGVTGGLLFLPLEGLEFALGALVVLTLSIYWLADGMRGGEINGCPVDI</sequence>
<dbReference type="RefSeq" id="WP_220588915.1">
    <property type="nucleotide sequence ID" value="NZ_RKLQ01000002.1"/>
</dbReference>
<accession>A0A8J7YFU0</accession>
<feature type="transmembrane region" description="Helical" evidence="1">
    <location>
        <begin position="127"/>
        <end position="158"/>
    </location>
</feature>
<protein>
    <submittedName>
        <fullName evidence="2">Uncharacterized protein</fullName>
    </submittedName>
</protein>
<evidence type="ECO:0000256" key="1">
    <source>
        <dbReference type="SAM" id="Phobius"/>
    </source>
</evidence>
<evidence type="ECO:0000313" key="2">
    <source>
        <dbReference type="EMBL" id="MBX0304712.1"/>
    </source>
</evidence>
<feature type="transmembrane region" description="Helical" evidence="1">
    <location>
        <begin position="94"/>
        <end position="115"/>
    </location>
</feature>
<keyword evidence="1" id="KW-1133">Transmembrane helix</keyword>
<feature type="transmembrane region" description="Helical" evidence="1">
    <location>
        <begin position="170"/>
        <end position="188"/>
    </location>
</feature>
<dbReference type="AlphaFoldDB" id="A0A8J7YFU0"/>
<organism evidence="2 3">
    <name type="scientific">Haloarcula salinisoli</name>
    <dbReference type="NCBI Taxonomy" id="2487746"/>
    <lineage>
        <taxon>Archaea</taxon>
        <taxon>Methanobacteriati</taxon>
        <taxon>Methanobacteriota</taxon>
        <taxon>Stenosarchaea group</taxon>
        <taxon>Halobacteria</taxon>
        <taxon>Halobacteriales</taxon>
        <taxon>Haloarculaceae</taxon>
        <taxon>Haloarcula</taxon>
    </lineage>
</organism>
<keyword evidence="1" id="KW-0472">Membrane</keyword>